<evidence type="ECO:0000256" key="1">
    <source>
        <dbReference type="ARBA" id="ARBA00009995"/>
    </source>
</evidence>
<dbReference type="PANTHER" id="PTHR48043">
    <property type="entry name" value="EG:EG0003.4 PROTEIN-RELATED"/>
    <property type="match status" value="1"/>
</dbReference>
<sequence>MFAFLLLCLVISGANAANILGVVLTPSYSHQVVFKPLWRELSLRGHQVTTITTHPIKDPKLVNLTEIDTSFILKDMEQMVKKHIKFSNKNFVEALLDGYKSMSLVADQILDYGPVKELINDQNVHFDLLIVEYLPFFGISLAFAHRFNCPSIGMLSIDGTNSIYKKVGNPTHSSLYPDSLLPYGNELSLSERVISFMYTFVIEPYMENELTEIQQKVVAKHFGGDCPPIQNLEINISMLFVNSDPIFHHNRPLVPAVVQIGGGSHRSSPKPLPKDLQLVLDKATNGFIYFSLGSNVRSEFLHANTVDMILEVFGELPYTVLWKFGEEISNKPSNVIISKWLPQEDVLRHPNIKLFITQGGLQSMDEAIYSHVPMIGIPFFGDQPYNVKKLVNKGFGLELNYRTLERKQFKETILEVINNPSYRNTIKKLAELAQDQPMTGIEKAVWWTEYVLRHKGAKHLRSPLLDIPWYQYLLIDVIGILLLSLSVTLFLIIFTIRTLVRRVKRKLFFTSEEKKSS</sequence>
<keyword evidence="5" id="KW-0732">Signal</keyword>
<keyword evidence="5" id="KW-0472">Membrane</keyword>
<dbReference type="EC" id="2.4.1.17" evidence="5"/>
<comment type="subcellular location">
    <subcellularLocation>
        <location evidence="5">Membrane</location>
        <topology evidence="5">Single-pass membrane protein</topology>
    </subcellularLocation>
</comment>
<evidence type="ECO:0000256" key="5">
    <source>
        <dbReference type="RuleBase" id="RU362059"/>
    </source>
</evidence>
<feature type="signal peptide" evidence="5">
    <location>
        <begin position="1"/>
        <end position="16"/>
    </location>
</feature>
<dbReference type="FunFam" id="3.40.50.2000:FF:000050">
    <property type="entry name" value="UDP-glucuronosyltransferase"/>
    <property type="match status" value="1"/>
</dbReference>
<dbReference type="EMBL" id="JAVRBK010000007">
    <property type="protein sequence ID" value="KAK5641753.1"/>
    <property type="molecule type" value="Genomic_DNA"/>
</dbReference>
<dbReference type="PROSITE" id="PS00375">
    <property type="entry name" value="UDPGT"/>
    <property type="match status" value="1"/>
</dbReference>
<protein>
    <recommendedName>
        <fullName evidence="5">UDP-glucuronosyltransferase</fullName>
        <ecNumber evidence="5">2.4.1.17</ecNumber>
    </recommendedName>
</protein>
<keyword evidence="5" id="KW-0812">Transmembrane</keyword>
<evidence type="ECO:0000256" key="4">
    <source>
        <dbReference type="RuleBase" id="RU003718"/>
    </source>
</evidence>
<name>A0AAN7ZJU4_9COLE</name>
<dbReference type="Pfam" id="PF00201">
    <property type="entry name" value="UDPGT"/>
    <property type="match status" value="1"/>
</dbReference>
<comment type="similarity">
    <text evidence="1 4">Belongs to the UDP-glycosyltransferase family.</text>
</comment>
<dbReference type="InterPro" id="IPR002213">
    <property type="entry name" value="UDP_glucos_trans"/>
</dbReference>
<dbReference type="AlphaFoldDB" id="A0AAN7ZJU4"/>
<dbReference type="GO" id="GO:0015020">
    <property type="term" value="F:glucuronosyltransferase activity"/>
    <property type="evidence" value="ECO:0007669"/>
    <property type="project" value="UniProtKB-EC"/>
</dbReference>
<organism evidence="6 7">
    <name type="scientific">Pyrocoelia pectoralis</name>
    <dbReference type="NCBI Taxonomy" id="417401"/>
    <lineage>
        <taxon>Eukaryota</taxon>
        <taxon>Metazoa</taxon>
        <taxon>Ecdysozoa</taxon>
        <taxon>Arthropoda</taxon>
        <taxon>Hexapoda</taxon>
        <taxon>Insecta</taxon>
        <taxon>Pterygota</taxon>
        <taxon>Neoptera</taxon>
        <taxon>Endopterygota</taxon>
        <taxon>Coleoptera</taxon>
        <taxon>Polyphaga</taxon>
        <taxon>Elateriformia</taxon>
        <taxon>Elateroidea</taxon>
        <taxon>Lampyridae</taxon>
        <taxon>Lampyrinae</taxon>
        <taxon>Pyrocoelia</taxon>
    </lineage>
</organism>
<reference evidence="6 7" key="1">
    <citation type="journal article" date="2024" name="Insects">
        <title>An Improved Chromosome-Level Genome Assembly of the Firefly Pyrocoelia pectoralis.</title>
        <authorList>
            <person name="Fu X."/>
            <person name="Meyer-Rochow V.B."/>
            <person name="Ballantyne L."/>
            <person name="Zhu X."/>
        </authorList>
    </citation>
    <scope>NUCLEOTIDE SEQUENCE [LARGE SCALE GENOMIC DNA]</scope>
    <source>
        <strain evidence="6">XCY_ONT2</strain>
    </source>
</reference>
<gene>
    <name evidence="6" type="ORF">RI129_010300</name>
</gene>
<proteinExistence type="inferred from homology"/>
<feature type="chain" id="PRO_5042666101" description="UDP-glucuronosyltransferase" evidence="5">
    <location>
        <begin position="17"/>
        <end position="517"/>
    </location>
</feature>
<dbReference type="InterPro" id="IPR050271">
    <property type="entry name" value="UDP-glycosyltransferase"/>
</dbReference>
<dbReference type="SUPFAM" id="SSF53756">
    <property type="entry name" value="UDP-Glycosyltransferase/glycogen phosphorylase"/>
    <property type="match status" value="1"/>
</dbReference>
<feature type="transmembrane region" description="Helical" evidence="5">
    <location>
        <begin position="469"/>
        <end position="496"/>
    </location>
</feature>
<dbReference type="InterPro" id="IPR035595">
    <property type="entry name" value="UDP_glycos_trans_CS"/>
</dbReference>
<evidence type="ECO:0000313" key="6">
    <source>
        <dbReference type="EMBL" id="KAK5641753.1"/>
    </source>
</evidence>
<keyword evidence="2 4" id="KW-0328">Glycosyltransferase</keyword>
<dbReference type="PANTHER" id="PTHR48043:SF159">
    <property type="entry name" value="EG:EG0003.4 PROTEIN-RELATED"/>
    <property type="match status" value="1"/>
</dbReference>
<evidence type="ECO:0000256" key="3">
    <source>
        <dbReference type="ARBA" id="ARBA00022679"/>
    </source>
</evidence>
<evidence type="ECO:0000256" key="2">
    <source>
        <dbReference type="ARBA" id="ARBA00022676"/>
    </source>
</evidence>
<dbReference type="Proteomes" id="UP001329430">
    <property type="component" value="Chromosome 7"/>
</dbReference>
<accession>A0AAN7ZJU4</accession>
<keyword evidence="7" id="KW-1185">Reference proteome</keyword>
<comment type="caution">
    <text evidence="6">The sequence shown here is derived from an EMBL/GenBank/DDBJ whole genome shotgun (WGS) entry which is preliminary data.</text>
</comment>
<keyword evidence="3 4" id="KW-0808">Transferase</keyword>
<dbReference type="Gene3D" id="3.40.50.2000">
    <property type="entry name" value="Glycogen Phosphorylase B"/>
    <property type="match status" value="1"/>
</dbReference>
<comment type="catalytic activity">
    <reaction evidence="5">
        <text>glucuronate acceptor + UDP-alpha-D-glucuronate = acceptor beta-D-glucuronoside + UDP + H(+)</text>
        <dbReference type="Rhea" id="RHEA:21032"/>
        <dbReference type="ChEBI" id="CHEBI:15378"/>
        <dbReference type="ChEBI" id="CHEBI:58052"/>
        <dbReference type="ChEBI" id="CHEBI:58223"/>
        <dbReference type="ChEBI" id="CHEBI:132367"/>
        <dbReference type="ChEBI" id="CHEBI:132368"/>
        <dbReference type="EC" id="2.4.1.17"/>
    </reaction>
</comment>
<dbReference type="GO" id="GO:0016020">
    <property type="term" value="C:membrane"/>
    <property type="evidence" value="ECO:0007669"/>
    <property type="project" value="UniProtKB-SubCell"/>
</dbReference>
<dbReference type="CDD" id="cd03784">
    <property type="entry name" value="GT1_Gtf-like"/>
    <property type="match status" value="1"/>
</dbReference>
<keyword evidence="5" id="KW-1133">Transmembrane helix</keyword>
<evidence type="ECO:0000313" key="7">
    <source>
        <dbReference type="Proteomes" id="UP001329430"/>
    </source>
</evidence>